<keyword evidence="2" id="KW-1185">Reference proteome</keyword>
<accession>A0A2Z4ND51</accession>
<dbReference type="PROSITE" id="PS51257">
    <property type="entry name" value="PROKAR_LIPOPROTEIN"/>
    <property type="match status" value="1"/>
</dbReference>
<evidence type="ECO:0008006" key="3">
    <source>
        <dbReference type="Google" id="ProtNLM"/>
    </source>
</evidence>
<gene>
    <name evidence="1" type="ORF">DP065_01925</name>
</gene>
<reference evidence="2" key="1">
    <citation type="submission" date="2018-06" db="EMBL/GenBank/DDBJ databases">
        <title>Complete genome sequences of Mycoplasma anatis, M. anseris and M. cloacale type strains.</title>
        <authorList>
            <person name="Grozner D."/>
            <person name="Forro B."/>
            <person name="Sulyok K.M."/>
            <person name="Marton S."/>
            <person name="Kreizinger Z."/>
            <person name="Banyai K."/>
            <person name="Gyuranecz M."/>
        </authorList>
    </citation>
    <scope>NUCLEOTIDE SEQUENCE [LARGE SCALE GENOMIC DNA]</scope>
    <source>
        <strain evidence="2">ATCC 49234</strain>
    </source>
</reference>
<protein>
    <recommendedName>
        <fullName evidence="3">Lipoprotein</fullName>
    </recommendedName>
</protein>
<dbReference type="RefSeq" id="WP_033178547.1">
    <property type="nucleotide sequence ID" value="NZ_CP030140.1"/>
</dbReference>
<organism evidence="1 2">
    <name type="scientific">[Mycoplasma] anseris</name>
    <dbReference type="NCBI Taxonomy" id="92400"/>
    <lineage>
        <taxon>Bacteria</taxon>
        <taxon>Bacillati</taxon>
        <taxon>Mycoplasmatota</taxon>
        <taxon>Mycoplasmoidales</taxon>
        <taxon>Metamycoplasmataceae</taxon>
        <taxon>Metamycoplasma</taxon>
    </lineage>
</organism>
<dbReference type="AlphaFoldDB" id="A0A2Z4ND51"/>
<dbReference type="KEGG" id="mane:DP065_01925"/>
<sequence length="239" mass="27928">MKNSIKKKILLTLASISTLVVPLTVISCAKYPTIEVKKENLKYDEQEKIFKIPESASWFHDFVRLNPNPIHPEDPAYDIYVYKKGENGEKLRDENGEFIILKDEKTGFEKVNNTHKPAKFLPTYDKYFNLGNLSANYDFRIGAWTGEEFAKHYPYAASKSFYKQHLNKKNILFFTIYYVTKDGELANGFEEFAKQSDQFFNKTFTTLEKAWWPVLPGMFEGGQNWKNQIDPIVVTFERE</sequence>
<proteinExistence type="predicted"/>
<evidence type="ECO:0000313" key="1">
    <source>
        <dbReference type="EMBL" id="AWX69504.1"/>
    </source>
</evidence>
<name>A0A2Z4ND51_9BACT</name>
<dbReference type="Proteomes" id="UP000250218">
    <property type="component" value="Chromosome"/>
</dbReference>
<dbReference type="EMBL" id="CP030140">
    <property type="protein sequence ID" value="AWX69504.1"/>
    <property type="molecule type" value="Genomic_DNA"/>
</dbReference>
<evidence type="ECO:0000313" key="2">
    <source>
        <dbReference type="Proteomes" id="UP000250218"/>
    </source>
</evidence>